<dbReference type="HOGENOM" id="CLU_696718_0_0_1"/>
<dbReference type="AlphaFoldDB" id="A0A093VJH7"/>
<dbReference type="Pfam" id="PF17110">
    <property type="entry name" value="TFB6"/>
    <property type="match status" value="1"/>
</dbReference>
<feature type="compositionally biased region" description="Low complexity" evidence="1">
    <location>
        <begin position="147"/>
        <end position="158"/>
    </location>
</feature>
<dbReference type="EMBL" id="JPOX01000002">
    <property type="protein sequence ID" value="KFX52712.1"/>
    <property type="molecule type" value="Genomic_DNA"/>
</dbReference>
<dbReference type="GO" id="GO:0005675">
    <property type="term" value="C:transcription factor TFIIH holo complex"/>
    <property type="evidence" value="ECO:0007669"/>
    <property type="project" value="TreeGrafter"/>
</dbReference>
<protein>
    <submittedName>
        <fullName evidence="2">A disintegrin and metalloproteinase with thrombospondin motifs 14</fullName>
    </submittedName>
</protein>
<comment type="caution">
    <text evidence="2">The sequence shown here is derived from an EMBL/GenBank/DDBJ whole genome shotgun (WGS) entry which is preliminary data.</text>
</comment>
<sequence length="396" mass="45044">MVSPPDYSDAFNPVDKDTKPLEKCIAARIEGYSDLYDDELWLLFQQEFVLWTEQHLRQAPMPSLFKLRKTLRSNGVYVAQDQRHPAIPLAEARAEAERHHGRRVIKVHLSYYRSRIWDRRKSIAMSDSFRPGEAGGFLNPTLPSPAPSTATNATTATPSHLPRQRMHPLKPGGVKESSLINYVDGKILRINRRHAKKFSGVIDDQNDVDDKDKDEEQAKGYESFKEVVKDIEEVIDVVWVSGTPSIQIPYLISLAGLVNTYLPEYPHFQPKPTFRLLKKLDIMFASLLLGEDVESGVPLSGFEYTKNIVSMTEKVRIKSIAEASRIVVVDMRERDVEYQDDIGDESENEWEDGMDIDESDFETSHAGLWEMEAAKVYERTIQYLGDELGKGGELVV</sequence>
<gene>
    <name evidence="2" type="ORF">GQ26_0021320</name>
</gene>
<dbReference type="eggNOG" id="ENOG502QZN7">
    <property type="taxonomic scope" value="Eukaryota"/>
</dbReference>
<reference evidence="2" key="1">
    <citation type="journal article" date="2014" name="PLoS Genet.">
        <title>Signature Gene Expression Reveals Novel Clues to the Molecular Mechanisms of Dimorphic Transition in Penicillium marneffei.</title>
        <authorList>
            <person name="Yang E."/>
            <person name="Wang G."/>
            <person name="Cai J."/>
            <person name="Woo P.C."/>
            <person name="Lau S.K."/>
            <person name="Yuen K.-Y."/>
            <person name="Chow W.-N."/>
            <person name="Lin X."/>
        </authorList>
    </citation>
    <scope>NUCLEOTIDE SEQUENCE [LARGE SCALE GENOMIC DNA]</scope>
    <source>
        <strain evidence="2">PM1</strain>
    </source>
</reference>
<evidence type="ECO:0000256" key="1">
    <source>
        <dbReference type="SAM" id="MobiDB-lite"/>
    </source>
</evidence>
<organism evidence="2">
    <name type="scientific">Talaromyces marneffei PM1</name>
    <dbReference type="NCBI Taxonomy" id="1077442"/>
    <lineage>
        <taxon>Eukaryota</taxon>
        <taxon>Fungi</taxon>
        <taxon>Dikarya</taxon>
        <taxon>Ascomycota</taxon>
        <taxon>Pezizomycotina</taxon>
        <taxon>Eurotiomycetes</taxon>
        <taxon>Eurotiomycetidae</taxon>
        <taxon>Eurotiales</taxon>
        <taxon>Trichocomaceae</taxon>
        <taxon>Talaromyces</taxon>
        <taxon>Talaromyces sect. Talaromyces</taxon>
    </lineage>
</organism>
<accession>A0A093VJH7</accession>
<proteinExistence type="predicted"/>
<evidence type="ECO:0000313" key="2">
    <source>
        <dbReference type="EMBL" id="KFX52712.1"/>
    </source>
</evidence>
<dbReference type="PANTHER" id="PTHR37781">
    <property type="entry name" value="TFIIH COMPLEX SUBUNIT"/>
    <property type="match status" value="1"/>
</dbReference>
<feature type="region of interest" description="Disordered" evidence="1">
    <location>
        <begin position="134"/>
        <end position="173"/>
    </location>
</feature>
<name>A0A093VJH7_TALMA</name>
<dbReference type="PANTHER" id="PTHR37781:SF1">
    <property type="entry name" value="ADR380WP"/>
    <property type="match status" value="1"/>
</dbReference>
<dbReference type="GO" id="GO:0007229">
    <property type="term" value="P:integrin-mediated signaling pathway"/>
    <property type="evidence" value="ECO:0007669"/>
    <property type="project" value="UniProtKB-KW"/>
</dbReference>
<dbReference type="InterPro" id="IPR031349">
    <property type="entry name" value="Tfb6"/>
</dbReference>
<keyword evidence="2" id="KW-0401">Integrin</keyword>